<dbReference type="PIRSF" id="PIRSF000654">
    <property type="entry name" value="Integrin-linked_kinase"/>
    <property type="match status" value="1"/>
</dbReference>
<dbReference type="Gene3D" id="1.25.40.20">
    <property type="entry name" value="Ankyrin repeat-containing domain"/>
    <property type="match status" value="1"/>
</dbReference>
<dbReference type="Proteomes" id="UP000186922">
    <property type="component" value="Unassembled WGS sequence"/>
</dbReference>
<feature type="repeat" description="ANK" evidence="2">
    <location>
        <begin position="89"/>
        <end position="121"/>
    </location>
</feature>
<comment type="similarity">
    <text evidence="1">Belongs to the protein kinase superfamily. TKL Ser/Thr protein kinase family.</text>
</comment>
<dbReference type="PROSITE" id="PS50011">
    <property type="entry name" value="PROTEIN_KINASE_DOM"/>
    <property type="match status" value="1"/>
</dbReference>
<dbReference type="GO" id="GO:0007229">
    <property type="term" value="P:integrin-mediated signaling pathway"/>
    <property type="evidence" value="ECO:0007669"/>
    <property type="project" value="TreeGrafter"/>
</dbReference>
<dbReference type="Gene3D" id="1.10.510.10">
    <property type="entry name" value="Transferase(Phosphotransferase) domain 1"/>
    <property type="match status" value="1"/>
</dbReference>
<dbReference type="InterPro" id="IPR011009">
    <property type="entry name" value="Kinase-like_dom_sf"/>
</dbReference>
<dbReference type="GO" id="GO:0005925">
    <property type="term" value="C:focal adhesion"/>
    <property type="evidence" value="ECO:0007669"/>
    <property type="project" value="TreeGrafter"/>
</dbReference>
<dbReference type="InterPro" id="IPR001245">
    <property type="entry name" value="Ser-Thr/Tyr_kinase_cat_dom"/>
</dbReference>
<dbReference type="Pfam" id="PF12796">
    <property type="entry name" value="Ank_2"/>
    <property type="match status" value="1"/>
</dbReference>
<accession>A0A1D1VCU8</accession>
<dbReference type="InterPro" id="IPR002110">
    <property type="entry name" value="Ankyrin_rpt"/>
</dbReference>
<keyword evidence="2" id="KW-0040">ANK repeat</keyword>
<dbReference type="GO" id="GO:0004674">
    <property type="term" value="F:protein serine/threonine kinase activity"/>
    <property type="evidence" value="ECO:0007669"/>
    <property type="project" value="TreeGrafter"/>
</dbReference>
<dbReference type="PRINTS" id="PR01415">
    <property type="entry name" value="ANKYRIN"/>
</dbReference>
<dbReference type="PROSITE" id="PS50088">
    <property type="entry name" value="ANK_REPEAT"/>
    <property type="match status" value="3"/>
</dbReference>
<dbReference type="Pfam" id="PF07714">
    <property type="entry name" value="PK_Tyr_Ser-Thr"/>
    <property type="match status" value="1"/>
</dbReference>
<dbReference type="SMART" id="SM00248">
    <property type="entry name" value="ANK"/>
    <property type="match status" value="3"/>
</dbReference>
<dbReference type="GO" id="GO:0001725">
    <property type="term" value="C:stress fiber"/>
    <property type="evidence" value="ECO:0007669"/>
    <property type="project" value="TreeGrafter"/>
</dbReference>
<dbReference type="STRING" id="947166.A0A1D1VCU8"/>
<dbReference type="InterPro" id="IPR036770">
    <property type="entry name" value="Ankyrin_rpt-contain_sf"/>
</dbReference>
<feature type="domain" description="Protein kinase" evidence="3">
    <location>
        <begin position="221"/>
        <end position="472"/>
    </location>
</feature>
<dbReference type="GO" id="GO:0034446">
    <property type="term" value="P:substrate adhesion-dependent cell spreading"/>
    <property type="evidence" value="ECO:0007669"/>
    <property type="project" value="TreeGrafter"/>
</dbReference>
<gene>
    <name evidence="4" type="primary">RvY_10464-1</name>
    <name evidence="4" type="synonym">RvY_10464.1</name>
    <name evidence="4" type="ORF">RvY_10464</name>
</gene>
<evidence type="ECO:0000259" key="3">
    <source>
        <dbReference type="PROSITE" id="PS50011"/>
    </source>
</evidence>
<feature type="repeat" description="ANK" evidence="2">
    <location>
        <begin position="56"/>
        <end position="88"/>
    </location>
</feature>
<dbReference type="GO" id="GO:0007160">
    <property type="term" value="P:cell-matrix adhesion"/>
    <property type="evidence" value="ECO:0007669"/>
    <property type="project" value="TreeGrafter"/>
</dbReference>
<evidence type="ECO:0000256" key="1">
    <source>
        <dbReference type="ARBA" id="ARBA00005843"/>
    </source>
</evidence>
<proteinExistence type="inferred from homology"/>
<dbReference type="FunFam" id="1.25.40.20:FF:000050">
    <property type="entry name" value="integrin-linked protein kinase"/>
    <property type="match status" value="1"/>
</dbReference>
<evidence type="ECO:0000313" key="4">
    <source>
        <dbReference type="EMBL" id="GAU99464.1"/>
    </source>
</evidence>
<dbReference type="AlphaFoldDB" id="A0A1D1VCU8"/>
<organism evidence="4 5">
    <name type="scientific">Ramazzottius varieornatus</name>
    <name type="common">Water bear</name>
    <name type="synonym">Tardigrade</name>
    <dbReference type="NCBI Taxonomy" id="947166"/>
    <lineage>
        <taxon>Eukaryota</taxon>
        <taxon>Metazoa</taxon>
        <taxon>Ecdysozoa</taxon>
        <taxon>Tardigrada</taxon>
        <taxon>Eutardigrada</taxon>
        <taxon>Parachela</taxon>
        <taxon>Hypsibioidea</taxon>
        <taxon>Ramazzottiidae</taxon>
        <taxon>Ramazzottius</taxon>
    </lineage>
</organism>
<dbReference type="InterPro" id="IPR051681">
    <property type="entry name" value="Ser/Thr_Kinases-Pseudokinases"/>
</dbReference>
<dbReference type="InterPro" id="IPR000719">
    <property type="entry name" value="Prot_kinase_dom"/>
</dbReference>
<keyword evidence="5" id="KW-1185">Reference proteome</keyword>
<dbReference type="PROSITE" id="PS50297">
    <property type="entry name" value="ANK_REP_REGION"/>
    <property type="match status" value="3"/>
</dbReference>
<evidence type="ECO:0000256" key="2">
    <source>
        <dbReference type="PROSITE-ProRule" id="PRU00023"/>
    </source>
</evidence>
<dbReference type="SUPFAM" id="SSF48403">
    <property type="entry name" value="Ankyrin repeat"/>
    <property type="match status" value="1"/>
</dbReference>
<evidence type="ECO:0000313" key="5">
    <source>
        <dbReference type="Proteomes" id="UP000186922"/>
    </source>
</evidence>
<dbReference type="PANTHER" id="PTHR44329">
    <property type="entry name" value="SERINE/THREONINE-PROTEIN KINASE TNNI3K-RELATED"/>
    <property type="match status" value="1"/>
</dbReference>
<dbReference type="FunFam" id="3.30.200.20:FF:000245">
    <property type="entry name" value="Integrin-linked protein kinase"/>
    <property type="match status" value="1"/>
</dbReference>
<dbReference type="OrthoDB" id="6718656at2759"/>
<dbReference type="EMBL" id="BDGG01000005">
    <property type="protein sequence ID" value="GAU99464.1"/>
    <property type="molecule type" value="Genomic_DNA"/>
</dbReference>
<dbReference type="GO" id="GO:0005524">
    <property type="term" value="F:ATP binding"/>
    <property type="evidence" value="ECO:0007669"/>
    <property type="project" value="InterPro"/>
</dbReference>
<comment type="caution">
    <text evidence="4">The sequence shown here is derived from an EMBL/GenBank/DDBJ whole genome shotgun (WGS) entry which is preliminary data.</text>
</comment>
<reference evidence="4 5" key="1">
    <citation type="journal article" date="2016" name="Nat. Commun.">
        <title>Extremotolerant tardigrade genome and improved radiotolerance of human cultured cells by tardigrade-unique protein.</title>
        <authorList>
            <person name="Hashimoto T."/>
            <person name="Horikawa D.D."/>
            <person name="Saito Y."/>
            <person name="Kuwahara H."/>
            <person name="Kozuka-Hata H."/>
            <person name="Shin-I T."/>
            <person name="Minakuchi Y."/>
            <person name="Ohishi K."/>
            <person name="Motoyama A."/>
            <person name="Aizu T."/>
            <person name="Enomoto A."/>
            <person name="Kondo K."/>
            <person name="Tanaka S."/>
            <person name="Hara Y."/>
            <person name="Koshikawa S."/>
            <person name="Sagara H."/>
            <person name="Miura T."/>
            <person name="Yokobori S."/>
            <person name="Miyagawa K."/>
            <person name="Suzuki Y."/>
            <person name="Kubo T."/>
            <person name="Oyama M."/>
            <person name="Kohara Y."/>
            <person name="Fujiyama A."/>
            <person name="Arakawa K."/>
            <person name="Katayama T."/>
            <person name="Toyoda A."/>
            <person name="Kunieda T."/>
        </authorList>
    </citation>
    <scope>NUCLEOTIDE SEQUENCE [LARGE SCALE GENOMIC DNA]</scope>
    <source>
        <strain evidence="4 5">YOKOZUNA-1</strain>
    </source>
</reference>
<protein>
    <recommendedName>
        <fullName evidence="3">Protein kinase domain-containing protein</fullName>
    </recommendedName>
</protein>
<dbReference type="SUPFAM" id="SSF56112">
    <property type="entry name" value="Protein kinase-like (PK-like)"/>
    <property type="match status" value="1"/>
</dbReference>
<dbReference type="Gene3D" id="3.30.200.20">
    <property type="entry name" value="Phosphorylase Kinase, domain 1"/>
    <property type="match status" value="1"/>
</dbReference>
<sequence length="477" mass="54360">MSVAKMTTTGTAALLSRIQTTQGLEDIFQWVREGDTIQTRVWLDDTEHDMNIGDDHGFSLLHWACKEGQMNIVDMLLSRGARVNQTNMGDDTPLHLAASHGHREIVLKLLRNKADVNFVNEHGNTALHYACFFGYEQMAEDLIQHGAQVSLCNKYGDTPLDKCRRERFRQQLDEYAQQLGLDMRKIAYKDQSSMGTRMRTKTLDRSLSRQSAISGIDLHNLQLTLKLASAPSGETWRGRYQGRDVVTKVLRVREVTPRIPRDFNDEYPKLRIFSHPNVLGVLGAFAQPPNLYIVSEYMANGTLFDILHRNSRIVVDHHQAVRFALDIARGMAFLHSLSPIIRRFYLNSRHVMVDEDMTARLSMADSKFSFQDKGKLYYPAWTAPEALQRRPEDSNTKSAAMWSFGVVLWELQTRQVPFADLLPMQIGMRVALEGLRLSAPPGASPQVNKLMEICMNENPGKRPSFDMIIPILEKMQR</sequence>
<feature type="repeat" description="ANK" evidence="2">
    <location>
        <begin position="122"/>
        <end position="154"/>
    </location>
</feature>
<name>A0A1D1VCU8_RAMVA</name>
<dbReference type="PANTHER" id="PTHR44329:SF57">
    <property type="entry name" value="INTEGRIN-LINKED PROTEIN KINASE"/>
    <property type="match status" value="1"/>
</dbReference>